<protein>
    <recommendedName>
        <fullName evidence="3">Replication protein</fullName>
    </recommendedName>
</protein>
<organism evidence="1 2">
    <name type="scientific">Bacillus wiedmannii</name>
    <dbReference type="NCBI Taxonomy" id="1890302"/>
    <lineage>
        <taxon>Bacteria</taxon>
        <taxon>Bacillati</taxon>
        <taxon>Bacillota</taxon>
        <taxon>Bacilli</taxon>
        <taxon>Bacillales</taxon>
        <taxon>Bacillaceae</taxon>
        <taxon>Bacillus</taxon>
        <taxon>Bacillus cereus group</taxon>
    </lineage>
</organism>
<gene>
    <name evidence="1" type="ORF">C6357_29570</name>
</gene>
<name>A0ABX5DK97_9BACI</name>
<reference evidence="1 2" key="1">
    <citation type="submission" date="2018-03" db="EMBL/GenBank/DDBJ databases">
        <title>Genotypic and phenotypic analysis of antagonistic Bacillus spp. isolated from rhizosphere soil of plants in Tibet.</title>
        <authorList>
            <person name="Borriss R."/>
            <person name="Lasch P."/>
            <person name="Wu L."/>
            <person name="Wu H."/>
            <person name="Gao X."/>
        </authorList>
    </citation>
    <scope>NUCLEOTIDE SEQUENCE [LARGE SCALE GENOMIC DNA]</scope>
    <source>
        <strain evidence="1 2">NMSW16</strain>
    </source>
</reference>
<dbReference type="RefSeq" id="WP_106102899.1">
    <property type="nucleotide sequence ID" value="NZ_PVRR01000017.1"/>
</dbReference>
<evidence type="ECO:0008006" key="3">
    <source>
        <dbReference type="Google" id="ProtNLM"/>
    </source>
</evidence>
<proteinExistence type="predicted"/>
<dbReference type="Proteomes" id="UP000239236">
    <property type="component" value="Unassembled WGS sequence"/>
</dbReference>
<comment type="caution">
    <text evidence="1">The sequence shown here is derived from an EMBL/GenBank/DDBJ whole genome shotgun (WGS) entry which is preliminary data.</text>
</comment>
<keyword evidence="2" id="KW-1185">Reference proteome</keyword>
<evidence type="ECO:0000313" key="1">
    <source>
        <dbReference type="EMBL" id="PRT35343.1"/>
    </source>
</evidence>
<evidence type="ECO:0000313" key="2">
    <source>
        <dbReference type="Proteomes" id="UP000239236"/>
    </source>
</evidence>
<sequence length="280" mass="32335">MNTETNEHRYYDGVFSYVDENGEQRISAPGATHKVVSIAQSDAFKAKKERQRTGRSVDFTASNMENIHEVYNVLTTAQCGYLMLLQCYVSYDGGTLVNTSKSPMRTSDMMEVLQLKRKSSTFYDFIKACMKHGIITEEDGVYAVNPRYHFRGAFNNQYVVKSYTAKIKRVYREVKAADIGLIYRMLPFVHYETNALCENPFEQDPKKIRWFNRKELSEVLGVDPATLGRRLPKMTFDGSYVVARIKVGSEPERYTFNPSVFYRKDTEPDKTLQAMFNIKK</sequence>
<accession>A0ABX5DK97</accession>
<dbReference type="EMBL" id="PVRR01000017">
    <property type="protein sequence ID" value="PRT35343.1"/>
    <property type="molecule type" value="Genomic_DNA"/>
</dbReference>